<evidence type="ECO:0000313" key="2">
    <source>
        <dbReference type="EMBL" id="MBB2175409.1"/>
    </source>
</evidence>
<feature type="domain" description="Glycosyltransferase subfamily 4-like N-terminal" evidence="1">
    <location>
        <begin position="14"/>
        <end position="120"/>
    </location>
</feature>
<keyword evidence="2" id="KW-0808">Transferase</keyword>
<dbReference type="EMBL" id="JABEQH010000006">
    <property type="protein sequence ID" value="MBB2175409.1"/>
    <property type="molecule type" value="Genomic_DNA"/>
</dbReference>
<dbReference type="PANTHER" id="PTHR45947">
    <property type="entry name" value="SULFOQUINOVOSYL TRANSFERASE SQD2"/>
    <property type="match status" value="1"/>
</dbReference>
<dbReference type="RefSeq" id="WP_182942167.1">
    <property type="nucleotide sequence ID" value="NZ_JABEQH010000006.1"/>
</dbReference>
<dbReference type="AlphaFoldDB" id="A0A7W4P319"/>
<sequence length="336" mass="35884">MRILHCICTEGFAGTERHVAELAAWQATEHEVAVLVAGRSRDRRTGGDIVPHLRPPVMTVRASPLGYGVALAGMMRRFRPDIVHTHLGRASVRARLLARGRAPLVATLHTRFSPRAYGRHDGLLCIAQWQREEIPAVFSGQVGVVGNWTLPGAVGVDRARLRAALGLGAQDFVFGTAARMVPEKNLDVLIRAFAQAALPGTRLVLFGDGPERARLEALAGPGVIFAGYRPDLKGDLHLLDGFVLPSRREPFGLVLLEAMEAGLPVLATAAGGVPDILGAESPDLVPPDDVAAMARGLARLRGQSPCRWDMARFRLDRQGPAVTSFYAACLGAGTGG</sequence>
<dbReference type="Pfam" id="PF13439">
    <property type="entry name" value="Glyco_transf_4"/>
    <property type="match status" value="1"/>
</dbReference>
<organism evidence="2 3">
    <name type="scientific">Gluconacetobacter johannae</name>
    <dbReference type="NCBI Taxonomy" id="112140"/>
    <lineage>
        <taxon>Bacteria</taxon>
        <taxon>Pseudomonadati</taxon>
        <taxon>Pseudomonadota</taxon>
        <taxon>Alphaproteobacteria</taxon>
        <taxon>Acetobacterales</taxon>
        <taxon>Acetobacteraceae</taxon>
        <taxon>Gluconacetobacter</taxon>
    </lineage>
</organism>
<dbReference type="InterPro" id="IPR028098">
    <property type="entry name" value="Glyco_trans_4-like_N"/>
</dbReference>
<proteinExistence type="predicted"/>
<dbReference type="GO" id="GO:0016757">
    <property type="term" value="F:glycosyltransferase activity"/>
    <property type="evidence" value="ECO:0007669"/>
    <property type="project" value="TreeGrafter"/>
</dbReference>
<comment type="caution">
    <text evidence="2">The sequence shown here is derived from an EMBL/GenBank/DDBJ whole genome shotgun (WGS) entry which is preliminary data.</text>
</comment>
<evidence type="ECO:0000313" key="3">
    <source>
        <dbReference type="Proteomes" id="UP000561066"/>
    </source>
</evidence>
<evidence type="ECO:0000259" key="1">
    <source>
        <dbReference type="Pfam" id="PF13439"/>
    </source>
</evidence>
<dbReference type="Gene3D" id="3.40.50.2000">
    <property type="entry name" value="Glycogen Phosphorylase B"/>
    <property type="match status" value="2"/>
</dbReference>
<gene>
    <name evidence="2" type="ORF">HLH21_05630</name>
</gene>
<dbReference type="Proteomes" id="UP000561066">
    <property type="component" value="Unassembled WGS sequence"/>
</dbReference>
<dbReference type="PANTHER" id="PTHR45947:SF3">
    <property type="entry name" value="SULFOQUINOVOSYL TRANSFERASE SQD2"/>
    <property type="match status" value="1"/>
</dbReference>
<dbReference type="Pfam" id="PF13692">
    <property type="entry name" value="Glyco_trans_1_4"/>
    <property type="match status" value="1"/>
</dbReference>
<protein>
    <submittedName>
        <fullName evidence="2">Glycosyltransferase</fullName>
    </submittedName>
</protein>
<dbReference type="SUPFAM" id="SSF53756">
    <property type="entry name" value="UDP-Glycosyltransferase/glycogen phosphorylase"/>
    <property type="match status" value="1"/>
</dbReference>
<accession>A0A7W4P319</accession>
<reference evidence="2 3" key="1">
    <citation type="submission" date="2020-04" db="EMBL/GenBank/DDBJ databases">
        <title>Description of novel Gluconacetobacter.</title>
        <authorList>
            <person name="Sombolestani A."/>
        </authorList>
    </citation>
    <scope>NUCLEOTIDE SEQUENCE [LARGE SCALE GENOMIC DNA]</scope>
    <source>
        <strain evidence="2 3">LMG 21312</strain>
    </source>
</reference>
<dbReference type="InterPro" id="IPR050194">
    <property type="entry name" value="Glycosyltransferase_grp1"/>
</dbReference>
<dbReference type="CDD" id="cd03811">
    <property type="entry name" value="GT4_GT28_WabH-like"/>
    <property type="match status" value="1"/>
</dbReference>
<name>A0A7W4P319_9PROT</name>
<keyword evidence="3" id="KW-1185">Reference proteome</keyword>